<dbReference type="Pfam" id="PF05972">
    <property type="entry name" value="APC_15aa"/>
    <property type="match status" value="1"/>
</dbReference>
<feature type="region of interest" description="Disordered" evidence="4">
    <location>
        <begin position="1216"/>
        <end position="1255"/>
    </location>
</feature>
<dbReference type="GO" id="GO:0005881">
    <property type="term" value="C:cytoplasmic microtubule"/>
    <property type="evidence" value="ECO:0007669"/>
    <property type="project" value="TreeGrafter"/>
</dbReference>
<feature type="compositionally biased region" description="Polar residues" evidence="4">
    <location>
        <begin position="1136"/>
        <end position="1176"/>
    </location>
</feature>
<dbReference type="SMART" id="SM00185">
    <property type="entry name" value="ARM"/>
    <property type="match status" value="7"/>
</dbReference>
<feature type="compositionally biased region" description="Polar residues" evidence="4">
    <location>
        <begin position="891"/>
        <end position="900"/>
    </location>
</feature>
<feature type="region of interest" description="Disordered" evidence="4">
    <location>
        <begin position="1"/>
        <end position="28"/>
    </location>
</feature>
<feature type="region of interest" description="Disordered" evidence="4">
    <location>
        <begin position="2137"/>
        <end position="2159"/>
    </location>
</feature>
<protein>
    <recommendedName>
        <fullName evidence="7">Adenomatous polyposis coli protein</fullName>
    </recommendedName>
</protein>
<feature type="compositionally biased region" description="Basic residues" evidence="4">
    <location>
        <begin position="1678"/>
        <end position="1692"/>
    </location>
</feature>
<dbReference type="VEuPathDB" id="VectorBase:SCAU012338"/>
<dbReference type="InterPro" id="IPR011989">
    <property type="entry name" value="ARM-like"/>
</dbReference>
<dbReference type="InterPro" id="IPR000225">
    <property type="entry name" value="Armadillo"/>
</dbReference>
<keyword evidence="2" id="KW-0879">Wnt signaling pathway</keyword>
<dbReference type="InterPro" id="IPR041257">
    <property type="entry name" value="APC_rep"/>
</dbReference>
<feature type="region of interest" description="Disordered" evidence="4">
    <location>
        <begin position="693"/>
        <end position="714"/>
    </location>
</feature>
<dbReference type="GO" id="GO:0016055">
    <property type="term" value="P:Wnt signaling pathway"/>
    <property type="evidence" value="ECO:0007669"/>
    <property type="project" value="UniProtKB-KW"/>
</dbReference>
<dbReference type="Pfam" id="PF18797">
    <property type="entry name" value="APC_rep"/>
    <property type="match status" value="1"/>
</dbReference>
<evidence type="ECO:0000256" key="1">
    <source>
        <dbReference type="ARBA" id="ARBA00009051"/>
    </source>
</evidence>
<feature type="region of interest" description="Disordered" evidence="4">
    <location>
        <begin position="865"/>
        <end position="904"/>
    </location>
</feature>
<evidence type="ECO:0000256" key="4">
    <source>
        <dbReference type="SAM" id="MobiDB-lite"/>
    </source>
</evidence>
<dbReference type="GO" id="GO:0007389">
    <property type="term" value="P:pattern specification process"/>
    <property type="evidence" value="ECO:0007669"/>
    <property type="project" value="TreeGrafter"/>
</dbReference>
<sequence length="2935" mass="319729">MFRSSAGEKTQSQVTTPDLDDSISFSDDVNPDVDVDVDVDVEAVTTKKPHFLDYDAIAPPEFIEQFDRVMSFSNDIAPASQTMTNGFVNSGSGEQLKLDKKFEKDGEISDYELAASGYTKKEFTQDDNTLNINSLTQNSSVSGQPRKHFLDENPIPPDYMMNEHQLREHRSLDRNFERHNEQRSALDLHSNLPGFRSSRERFKDLPACARLPKGSAWTQSFDSRYEGNLASNKLDAFGPKVECVYSLLSMLGSNDPLEMSKKFHELSKTPETCNTLRRSGCIPLLVQIIHADGGPDEPRKWAGMALHNVVHCHPDEKSGRREAKVLRLLDQIMDYCNFLRTLLQSGGEAIADDADRHPLAAMSSLMKVSFDEEHRHAMCELGALQAIPSLVHLDHAVHGPKPENQCCNSLRRFALMALTNLTFGDENNKALLCSQKLFMEALVAQLDSAPDDLLQVTASVLRNLSWRADAQMKSVLNEIGTVTALAKAAMKNKCENTLKAILSALWNLSAHCSTNKAEFCAVEGALSFIVRMLTYEGPSKTLKIIENAGGILRNVSSHIAVREDYRQILREHNCLSILLQQLKSESLTVVSNSCGTLWNLSARCPEDQRFLWDNGAVPMLRSLIHSKHAMISEGSACALKNLLNFRPSAQNTNHLDPIARSLNLKKLPTLNVRKQKALEQELGAAAKKHSETCDNLDTVNPKDRPTYDATATTSSTTVLPRHRFPLHAGALGSMVMAGAASGSGRLTRSAMLTKSESRDSVFSAKSDGVIYDQIMRSHSASDANRKLQHNSRPSAAPATTAYNLQRDVEPAEEQPIDYAQKYTEHISKHNDSRVVDAENGSATYQETDLDQPTDFSLRYAENQLESDIDLSPPTGNAEEGRNLEQGGATAKAQQTSSRPPANQPEGSEILLILEDSVKCYQTEDTPYVISNAASVTDLRSVQTSGKNEESDLPTGMDNSETTSSAGAVAQQPSRKFNRPQAHQHHHQHHSSNPYGSGSYTPEKPVNYCEEGTPGYFSRYESLSSLDESPPQPEHTPKELQRSANKAREENMPAELKAENSVAEKRDSPPEAQATTSQAQQPQINSALETPLMFSRRSSMDSLAEEDVGPLDDKSSVVSDFSRLASGVISPSEIPDSPTQSMPQSPRRNSNIGSGQAQCFSGSAVSPNIQRAQQSRAGDTGKRCLRSVFEDDISTFHVENTPAQFSTATSLSNLSMMDEEASSTNQSPPQPTAVTTANTISEGEEEEEDGNANNNDDLLLASCINMGMNRAAAPSMYSQGNDNGSSINNGVGAMGMTQDEPKQYYTEDTPALLSKVGSNTNLSAISLGSSTNDPKDDTVYEATVGNANSRSHNQHHHQAINRRSLNLSDDMSSNASESGAGGIDILQQCIREGMQKSTSAKEKPKMPTQHSIPAAGSAQIAANHLDPIAMLRRGGNVLPPYVTGNDEMSKYRVEDSPCNFSVMSGLSNLTVGSSLVGPAVILQGNSGAVSSINDNSVPPGMRVASNFPLRDNKSSMLGAVVEDARSREPQWQDDSLSSLSIESEDDTNLLSQAIAAGCNRPKSNLGFTTNLTSTGNHKTTSLSSSQPIPINAATSASSLTSQSTSRNFDKPHQQVHHQQQEIPKHHYGPIQAGNESYSSVDSSDSNDNQSKSLFELCILTGMHKNHRDTNMGGGSSSSSRKHTRSAHSHRSHKASGPAEQITTQSNPNLKQQFDSLPMHGKQLTPNRHVRERDRRDEKLLMECINTGIMKKIGESHKQPTSPSLLTREALVLHNNQPKNGQATSAAAPMEEIIRPQSAKYMDNSNSSTTTMVSNSSSTNTTTIITAAPDVEKKDNINMHPHTTVPENLNPQHRQQQQKINTNISPEDDTNGQRNLCNSMLQAHKPSNQAQQQDANPQNPESDPEIMNGIGCKLTAAASSEQEEEMHNCTQSDESNQSFIMETTVFLETKIAADLNDTLDKGGAAEKHKDPDLMLKSVERLTLEFVSSAEQLRTNSSSAPVAHTTHQHTAFVNATLTASDSGGDCTTTTNSISIDTWDEDTCPNDVSFPSVSVSAPKVMSITFDEDDEDQATTADYKELNDFAENTPNIEELPAPDLSLDFDNIGVISQNGYNYDSQPSSMDCATETEKTLINGAAPNAFSSIGEDNQQNKQTENEQQESSHGLHFKLGGIVQTAAATSSLFFNSNSMTNSAFIAQEARKLANNLHAPTDTDGEEELTFSINSLDLDNIRPPSGMDSLNISGYYQDSTQPNSLQNSPQMHFKSPKFPRKTLPAGLVARRALGHMPPHLTGSVESINSSCNLLLDNIKPPSLMDELLDSMISVSSIQSEIADDCASLATTVTVSNYETASAGADDGGDGTVTLQSCSEDHLPKDDDCTFNDGTITPLPSDYDFSSAESTPKKTYSAGMRNLTPKQKRQLVQDRYKTYTIDADMSEELRRKIEEAQQDEMLQIEITTNYETMTLNADGQLNQESDVQNTPRSRRRSSQERYRTQTINYSDLQANLNQLNSAECQMEQSDNSVCSLQTMTQNFKFINTSGGNNSKLDQDLTSLEYDQNSETESCHNFDSKQPTLTDCEEEHELEEAEAEMERNSEVVRPRIVKPGEGGGVNTLVPDEEQEQQSSPVKAIRGGKKPQYISPYSIKYQKANNESPTKSASKASTATANKTNFLRKPTAAAGANTKLAQKKTIKDTAASCAAESKPQPPAVLERQGTFVKDEPSLDASTVPVVETSPKKSKLSKLPMKRQLSAISPSNTSPQKTANTRKLPISSTSSGLGNATKRNFVNGSISKPQRANSNVNIRVTTNAARIAVLSSRVSTTTPPSRSNSTLNSANAAVTAAQNAAAKINQAQSRIAGIWRKVDEVKNKQQQQQSKVTKGSQLSGKTTAAAAATHRQPGKLVRSTTFDNSPPLEIIKPTKSGAGVTTTKIAMAQKQILTSRK</sequence>
<dbReference type="EnsemblMetazoa" id="SCAU012338-RB">
    <property type="protein sequence ID" value="SCAU012338-PB"/>
    <property type="gene ID" value="SCAU012338"/>
</dbReference>
<feature type="region of interest" description="Disordered" evidence="4">
    <location>
        <begin position="2863"/>
        <end position="2915"/>
    </location>
</feature>
<feature type="region of interest" description="Disordered" evidence="4">
    <location>
        <begin position="1663"/>
        <end position="1734"/>
    </location>
</feature>
<proteinExistence type="inferred from homology"/>
<dbReference type="Proteomes" id="UP000095300">
    <property type="component" value="Unassembled WGS sequence"/>
</dbReference>
<feature type="compositionally biased region" description="Polar residues" evidence="4">
    <location>
        <begin position="2744"/>
        <end position="2787"/>
    </location>
</feature>
<dbReference type="FunFam" id="1.25.10.10:FF:000305">
    <property type="entry name" value="Adenomatous polyposis coli"/>
    <property type="match status" value="1"/>
</dbReference>
<feature type="compositionally biased region" description="Polar residues" evidence="4">
    <location>
        <begin position="1221"/>
        <end position="1240"/>
    </location>
</feature>
<feature type="region of interest" description="Disordered" evidence="4">
    <location>
        <begin position="1883"/>
        <end position="1906"/>
    </location>
</feature>
<feature type="compositionally biased region" description="Basic and acidic residues" evidence="4">
    <location>
        <begin position="1606"/>
        <end position="1623"/>
    </location>
</feature>
<name>A0A1I8PYW1_STOCA</name>
<dbReference type="GO" id="GO:0008017">
    <property type="term" value="F:microtubule binding"/>
    <property type="evidence" value="ECO:0007669"/>
    <property type="project" value="TreeGrafter"/>
</dbReference>
<dbReference type="GO" id="GO:0001708">
    <property type="term" value="P:cell fate specification"/>
    <property type="evidence" value="ECO:0007669"/>
    <property type="project" value="TreeGrafter"/>
</dbReference>
<feature type="region of interest" description="Disordered" evidence="4">
    <location>
        <begin position="780"/>
        <end position="806"/>
    </location>
</feature>
<dbReference type="InterPro" id="IPR009240">
    <property type="entry name" value="APC_15aa_rpt"/>
</dbReference>
<dbReference type="InterPro" id="IPR016024">
    <property type="entry name" value="ARM-type_fold"/>
</dbReference>
<feature type="region of interest" description="Disordered" evidence="4">
    <location>
        <begin position="2711"/>
        <end position="2787"/>
    </location>
</feature>
<dbReference type="PANTHER" id="PTHR12607:SF12">
    <property type="entry name" value="APC-LIKE, ISOFORM A-RELATED"/>
    <property type="match status" value="1"/>
</dbReference>
<feature type="compositionally biased region" description="Polar residues" evidence="4">
    <location>
        <begin position="2462"/>
        <end position="2476"/>
    </location>
</feature>
<feature type="compositionally biased region" description="Low complexity" evidence="4">
    <location>
        <begin position="2649"/>
        <end position="2664"/>
    </location>
</feature>
<dbReference type="KEGG" id="scac:106080627"/>
<feature type="compositionally biased region" description="Low complexity" evidence="4">
    <location>
        <begin position="1069"/>
        <end position="1082"/>
    </location>
</feature>
<feature type="compositionally biased region" description="Low complexity" evidence="4">
    <location>
        <begin position="1886"/>
        <end position="1898"/>
    </location>
</feature>
<feature type="compositionally biased region" description="Basic residues" evidence="4">
    <location>
        <begin position="975"/>
        <end position="989"/>
    </location>
</feature>
<dbReference type="InterPro" id="IPR026818">
    <property type="entry name" value="Apc_fam"/>
</dbReference>
<keyword evidence="6" id="KW-1185">Reference proteome</keyword>
<feature type="compositionally biased region" description="Low complexity" evidence="4">
    <location>
        <begin position="2863"/>
        <end position="2872"/>
    </location>
</feature>
<feature type="compositionally biased region" description="Polar residues" evidence="4">
    <location>
        <begin position="7"/>
        <end position="16"/>
    </location>
</feature>
<feature type="region of interest" description="Disordered" evidence="4">
    <location>
        <begin position="1568"/>
        <end position="1647"/>
    </location>
</feature>
<evidence type="ECO:0000313" key="6">
    <source>
        <dbReference type="Proteomes" id="UP000095300"/>
    </source>
</evidence>
<dbReference type="Gene3D" id="1.25.10.10">
    <property type="entry name" value="Leucine-rich Repeat Variant"/>
    <property type="match status" value="1"/>
</dbReference>
<organism evidence="5 6">
    <name type="scientific">Stomoxys calcitrans</name>
    <name type="common">Stable fly</name>
    <name type="synonym">Conops calcitrans</name>
    <dbReference type="NCBI Taxonomy" id="35570"/>
    <lineage>
        <taxon>Eukaryota</taxon>
        <taxon>Metazoa</taxon>
        <taxon>Ecdysozoa</taxon>
        <taxon>Arthropoda</taxon>
        <taxon>Hexapoda</taxon>
        <taxon>Insecta</taxon>
        <taxon>Pterygota</taxon>
        <taxon>Neoptera</taxon>
        <taxon>Endopterygota</taxon>
        <taxon>Diptera</taxon>
        <taxon>Brachycera</taxon>
        <taxon>Muscomorpha</taxon>
        <taxon>Muscoidea</taxon>
        <taxon>Muscidae</taxon>
        <taxon>Stomoxys</taxon>
    </lineage>
</organism>
<dbReference type="InterPro" id="IPR009223">
    <property type="entry name" value="APC_rpt"/>
</dbReference>
<accession>A0A1I8PYW1</accession>
<dbReference type="PANTHER" id="PTHR12607">
    <property type="entry name" value="ADENOMATOUS POLYPOSIS COLI PROTEIN FAMILY"/>
    <property type="match status" value="1"/>
</dbReference>
<evidence type="ECO:0008006" key="7">
    <source>
        <dbReference type="Google" id="ProtNLM"/>
    </source>
</evidence>
<dbReference type="GO" id="GO:0016342">
    <property type="term" value="C:catenin complex"/>
    <property type="evidence" value="ECO:0007669"/>
    <property type="project" value="TreeGrafter"/>
</dbReference>
<dbReference type="Pfam" id="PF00514">
    <property type="entry name" value="Arm"/>
    <property type="match status" value="2"/>
</dbReference>
<dbReference type="PROSITE" id="PS50176">
    <property type="entry name" value="ARM_REPEAT"/>
    <property type="match status" value="1"/>
</dbReference>
<feature type="compositionally biased region" description="Basic and acidic residues" evidence="4">
    <location>
        <begin position="1034"/>
        <end position="1068"/>
    </location>
</feature>
<dbReference type="SUPFAM" id="SSF48371">
    <property type="entry name" value="ARM repeat"/>
    <property type="match status" value="1"/>
</dbReference>
<feature type="region of interest" description="Disordered" evidence="4">
    <location>
        <begin position="2642"/>
        <end position="2681"/>
    </location>
</feature>
<reference evidence="5" key="1">
    <citation type="submission" date="2020-05" db="UniProtKB">
        <authorList>
            <consortium name="EnsemblMetazoa"/>
        </authorList>
    </citation>
    <scope>IDENTIFICATION</scope>
    <source>
        <strain evidence="5">USDA</strain>
    </source>
</reference>
<evidence type="ECO:0000256" key="2">
    <source>
        <dbReference type="ARBA" id="ARBA00022687"/>
    </source>
</evidence>
<feature type="compositionally biased region" description="Polar residues" evidence="4">
    <location>
        <begin position="1568"/>
        <end position="1587"/>
    </location>
</feature>
<feature type="region of interest" description="Disordered" evidence="4">
    <location>
        <begin position="1831"/>
        <end position="1856"/>
    </location>
</feature>
<feature type="compositionally biased region" description="Polar residues" evidence="4">
    <location>
        <begin position="990"/>
        <end position="999"/>
    </location>
</feature>
<feature type="region of interest" description="Disordered" evidence="4">
    <location>
        <begin position="2462"/>
        <end position="2487"/>
    </location>
</feature>
<feature type="compositionally biased region" description="Low complexity" evidence="4">
    <location>
        <begin position="1633"/>
        <end position="1647"/>
    </location>
</feature>
<dbReference type="GO" id="GO:0007026">
    <property type="term" value="P:negative regulation of microtubule depolymerization"/>
    <property type="evidence" value="ECO:0007669"/>
    <property type="project" value="TreeGrafter"/>
</dbReference>
<feature type="region of interest" description="Disordered" evidence="4">
    <location>
        <begin position="2596"/>
        <end position="2628"/>
    </location>
</feature>
<feature type="compositionally biased region" description="Polar residues" evidence="4">
    <location>
        <begin position="1699"/>
        <end position="1713"/>
    </location>
</feature>
<feature type="compositionally biased region" description="Low complexity" evidence="4">
    <location>
        <begin position="1591"/>
        <end position="1604"/>
    </location>
</feature>
<evidence type="ECO:0000313" key="5">
    <source>
        <dbReference type="EnsemblMetazoa" id="SCAU012338-PB"/>
    </source>
</evidence>
<dbReference type="GO" id="GO:0090090">
    <property type="term" value="P:negative regulation of canonical Wnt signaling pathway"/>
    <property type="evidence" value="ECO:0007669"/>
    <property type="project" value="TreeGrafter"/>
</dbReference>
<dbReference type="GO" id="GO:0007399">
    <property type="term" value="P:nervous system development"/>
    <property type="evidence" value="ECO:0007669"/>
    <property type="project" value="TreeGrafter"/>
</dbReference>
<feature type="region of interest" description="Disordered" evidence="4">
    <location>
        <begin position="1127"/>
        <end position="1179"/>
    </location>
</feature>
<dbReference type="OrthoDB" id="5918429at2759"/>
<feature type="region of interest" description="Disordered" evidence="4">
    <location>
        <begin position="938"/>
        <end position="1085"/>
    </location>
</feature>
<dbReference type="GO" id="GO:0016477">
    <property type="term" value="P:cell migration"/>
    <property type="evidence" value="ECO:0007669"/>
    <property type="project" value="TreeGrafter"/>
</dbReference>
<feature type="compositionally biased region" description="Polar residues" evidence="4">
    <location>
        <begin position="1843"/>
        <end position="1856"/>
    </location>
</feature>
<feature type="repeat" description="ARM" evidence="3">
    <location>
        <begin position="524"/>
        <end position="558"/>
    </location>
</feature>
<gene>
    <name evidence="5" type="primary">106080627</name>
</gene>
<dbReference type="GO" id="GO:0030877">
    <property type="term" value="C:beta-catenin destruction complex"/>
    <property type="evidence" value="ECO:0007669"/>
    <property type="project" value="TreeGrafter"/>
</dbReference>
<dbReference type="Pfam" id="PF05923">
    <property type="entry name" value="APC_r"/>
    <property type="match status" value="5"/>
</dbReference>
<dbReference type="GO" id="GO:0008013">
    <property type="term" value="F:beta-catenin binding"/>
    <property type="evidence" value="ECO:0007669"/>
    <property type="project" value="InterPro"/>
</dbReference>
<dbReference type="STRING" id="35570.A0A1I8PYW1"/>
<feature type="compositionally biased region" description="Polar residues" evidence="4">
    <location>
        <begin position="956"/>
        <end position="974"/>
    </location>
</feature>
<comment type="similarity">
    <text evidence="1">Belongs to the adenomatous polyposis coli (APC) family.</text>
</comment>
<evidence type="ECO:0000256" key="3">
    <source>
        <dbReference type="PROSITE-ProRule" id="PRU00259"/>
    </source>
</evidence>